<dbReference type="HOGENOM" id="CLU_3179234_0_0_11"/>
<reference evidence="1" key="1">
    <citation type="submission" date="2010-08" db="EMBL/GenBank/DDBJ databases">
        <authorList>
            <person name="Muzny D."/>
            <person name="Qin X."/>
            <person name="Buhay C."/>
            <person name="Dugan-Rocha S."/>
            <person name="Ding Y."/>
            <person name="Chen G."/>
            <person name="Hawes A."/>
            <person name="Holder M."/>
            <person name="Jhangiani S."/>
            <person name="Johnson A."/>
            <person name="Khan Z."/>
            <person name="Li Z."/>
            <person name="Liu W."/>
            <person name="Liu X."/>
            <person name="Perez L."/>
            <person name="Shen H."/>
            <person name="Wang Q."/>
            <person name="Watt J."/>
            <person name="Xi L."/>
            <person name="Xin Y."/>
            <person name="Zhou J."/>
            <person name="Deng J."/>
            <person name="Jiang H."/>
            <person name="Liu Y."/>
            <person name="Qu J."/>
            <person name="Song X.-Z."/>
            <person name="Zhang L."/>
            <person name="Villasana D."/>
            <person name="Johnson A."/>
            <person name="Liu J."/>
            <person name="Liyanage D."/>
            <person name="Lorensuhewa L."/>
            <person name="Robinson T."/>
            <person name="Song A."/>
            <person name="Song B.-B."/>
            <person name="Dinh H."/>
            <person name="Thornton R."/>
            <person name="Coyle M."/>
            <person name="Francisco L."/>
            <person name="Jackson L."/>
            <person name="Javaid M."/>
            <person name="Korchina V."/>
            <person name="Kovar C."/>
            <person name="Mata R."/>
            <person name="Mathew T."/>
            <person name="Ngo R."/>
            <person name="Nguyen L."/>
            <person name="Nguyen N."/>
            <person name="Okwuonu G."/>
            <person name="Ongeri F."/>
            <person name="Pham C."/>
            <person name="Simmons D."/>
            <person name="Wilczek-Boney K."/>
            <person name="Hale W."/>
            <person name="Jakkamsetti A."/>
            <person name="Pham P."/>
            <person name="Ruth R."/>
            <person name="San Lucas F."/>
            <person name="Warren J."/>
            <person name="Zhang J."/>
            <person name="Zhao Z."/>
            <person name="Zhou C."/>
            <person name="Zhu D."/>
            <person name="Lee S."/>
            <person name="Bess C."/>
            <person name="Blankenburg K."/>
            <person name="Forbes L."/>
            <person name="Fu Q."/>
            <person name="Gubbala S."/>
            <person name="Hirani K."/>
            <person name="Jayaseelan J.C."/>
            <person name="Lara F."/>
            <person name="Munidasa M."/>
            <person name="Palculict T."/>
            <person name="Patil S."/>
            <person name="Pu L.-L."/>
            <person name="Saada N."/>
            <person name="Tang L."/>
            <person name="Weissenberger G."/>
            <person name="Zhu Y."/>
            <person name="Hemphill L."/>
            <person name="Shang Y."/>
            <person name="Youmans B."/>
            <person name="Ayvaz T."/>
            <person name="Ross M."/>
            <person name="Santibanez J."/>
            <person name="Aqrawi P."/>
            <person name="Gross S."/>
            <person name="Joshi V."/>
            <person name="Fowler G."/>
            <person name="Nazareth L."/>
            <person name="Reid J."/>
            <person name="Worley K."/>
            <person name="Petrosino J."/>
            <person name="Highlander S."/>
            <person name="Gibbs R."/>
        </authorList>
    </citation>
    <scope>NUCLEOTIDE SEQUENCE [LARGE SCALE GENOMIC DNA]</scope>
    <source>
        <strain evidence="1">DSM 15272</strain>
    </source>
</reference>
<protein>
    <submittedName>
        <fullName evidence="1">Uncharacterized protein</fullName>
    </submittedName>
</protein>
<gene>
    <name evidence="1" type="ORF">HMPREF0063_12853</name>
</gene>
<sequence length="46" mass="4829">MANCRRPRACDPRRRLPIALLTSTHVAAKPVLAASPQAGTTLCGDA</sequence>
<evidence type="ECO:0000313" key="2">
    <source>
        <dbReference type="Proteomes" id="UP000003111"/>
    </source>
</evidence>
<comment type="caution">
    <text evidence="1">The sequence shown here is derived from an EMBL/GenBank/DDBJ whole genome shotgun (WGS) entry which is preliminary data.</text>
</comment>
<dbReference type="STRING" id="585531.HMPREF0063_12853"/>
<keyword evidence="2" id="KW-1185">Reference proteome</keyword>
<name>E2SFP4_9ACTN</name>
<evidence type="ECO:0000313" key="1">
    <source>
        <dbReference type="EMBL" id="EFQ82011.1"/>
    </source>
</evidence>
<organism evidence="1 2">
    <name type="scientific">Aeromicrobium marinum DSM 15272</name>
    <dbReference type="NCBI Taxonomy" id="585531"/>
    <lineage>
        <taxon>Bacteria</taxon>
        <taxon>Bacillati</taxon>
        <taxon>Actinomycetota</taxon>
        <taxon>Actinomycetes</taxon>
        <taxon>Propionibacteriales</taxon>
        <taxon>Nocardioidaceae</taxon>
        <taxon>Aeromicrobium</taxon>
    </lineage>
</organism>
<dbReference type="EMBL" id="ACLF03000013">
    <property type="protein sequence ID" value="EFQ82011.1"/>
    <property type="molecule type" value="Genomic_DNA"/>
</dbReference>
<accession>E2SFP4</accession>
<dbReference type="AlphaFoldDB" id="E2SFP4"/>
<dbReference type="Proteomes" id="UP000003111">
    <property type="component" value="Unassembled WGS sequence"/>
</dbReference>
<proteinExistence type="predicted"/>